<dbReference type="SFLD" id="SFLDS00003">
    <property type="entry name" value="Haloacid_Dehalogenase"/>
    <property type="match status" value="1"/>
</dbReference>
<dbReference type="InterPro" id="IPR006439">
    <property type="entry name" value="HAD-SF_hydro_IA"/>
</dbReference>
<dbReference type="SUPFAM" id="SSF56784">
    <property type="entry name" value="HAD-like"/>
    <property type="match status" value="1"/>
</dbReference>
<protein>
    <recommendedName>
        <fullName evidence="2">HAD family hydrolase</fullName>
    </recommendedName>
</protein>
<dbReference type="InterPro" id="IPR050155">
    <property type="entry name" value="HAD-like_hydrolase_sf"/>
</dbReference>
<dbReference type="Gene3D" id="1.10.150.240">
    <property type="entry name" value="Putative phosphatase, domain 2"/>
    <property type="match status" value="1"/>
</dbReference>
<gene>
    <name evidence="1" type="ORF">PTTT1_LOCUS26798</name>
</gene>
<dbReference type="InterPro" id="IPR036412">
    <property type="entry name" value="HAD-like_sf"/>
</dbReference>
<dbReference type="SFLD" id="SFLDG01129">
    <property type="entry name" value="C1.5:_HAD__Beta-PGM__Phosphata"/>
    <property type="match status" value="1"/>
</dbReference>
<dbReference type="GO" id="GO:0008967">
    <property type="term" value="F:phosphoglycolate phosphatase activity"/>
    <property type="evidence" value="ECO:0007669"/>
    <property type="project" value="TreeGrafter"/>
</dbReference>
<name>A0A8J9TE92_PHATR</name>
<reference evidence="1" key="1">
    <citation type="submission" date="2022-02" db="EMBL/GenBank/DDBJ databases">
        <authorList>
            <person name="Giguere J D."/>
        </authorList>
    </citation>
    <scope>NUCLEOTIDE SEQUENCE</scope>
    <source>
        <strain evidence="1">CCAP 1055/1</strain>
    </source>
</reference>
<dbReference type="Proteomes" id="UP000836788">
    <property type="component" value="Chromosome 2"/>
</dbReference>
<sequence length="252" mass="27934">MTAVEPKYQTVLLDMDGVLAEVSRSYRSAILATCHHYGANSVSFETITDWKARGNANDDWQLSYNLIRHDPEGRNDISLEQVTATFEDLYQGTTTKEGLYKLETLIPARETLEKLRKRSTPGMGIVTGRPRKDCMTFLKNFNLEDLFDAHYCMEDGPSKPDPYPVRRCCELLGVEPTKSVILVGDTPDDIQAAISAGITGVGVTTPEAAEMQEAKGKHHSSAKLSVIMKERGADVVLPPGFVELVDFMKHPN</sequence>
<dbReference type="PANTHER" id="PTHR43434:SF1">
    <property type="entry name" value="PHOSPHOGLYCOLATE PHOSPHATASE"/>
    <property type="match status" value="1"/>
</dbReference>
<dbReference type="InterPro" id="IPR006438">
    <property type="entry name" value="HAD-SF_TIGR01548"/>
</dbReference>
<dbReference type="NCBIfam" id="TIGR01549">
    <property type="entry name" value="HAD-SF-IA-v1"/>
    <property type="match status" value="1"/>
</dbReference>
<dbReference type="InterPro" id="IPR023214">
    <property type="entry name" value="HAD_sf"/>
</dbReference>
<accession>A0A8J9TE92</accession>
<evidence type="ECO:0000313" key="1">
    <source>
        <dbReference type="EMBL" id="CAG9284715.1"/>
    </source>
</evidence>
<dbReference type="Gene3D" id="3.40.50.1000">
    <property type="entry name" value="HAD superfamily/HAD-like"/>
    <property type="match status" value="1"/>
</dbReference>
<proteinExistence type="predicted"/>
<dbReference type="GO" id="GO:0006281">
    <property type="term" value="P:DNA repair"/>
    <property type="evidence" value="ECO:0007669"/>
    <property type="project" value="TreeGrafter"/>
</dbReference>
<dbReference type="InterPro" id="IPR041492">
    <property type="entry name" value="HAD_2"/>
</dbReference>
<dbReference type="EMBL" id="OU594943">
    <property type="protein sequence ID" value="CAG9284715.1"/>
    <property type="molecule type" value="Genomic_DNA"/>
</dbReference>
<dbReference type="NCBIfam" id="TIGR01509">
    <property type="entry name" value="HAD-SF-IA-v3"/>
    <property type="match status" value="1"/>
</dbReference>
<dbReference type="PANTHER" id="PTHR43434">
    <property type="entry name" value="PHOSPHOGLYCOLATE PHOSPHATASE"/>
    <property type="match status" value="1"/>
</dbReference>
<dbReference type="AlphaFoldDB" id="A0A8J9TE92"/>
<dbReference type="NCBIfam" id="TIGR01548">
    <property type="entry name" value="HAD-SF-IA-hyp1"/>
    <property type="match status" value="1"/>
</dbReference>
<dbReference type="Pfam" id="PF13419">
    <property type="entry name" value="HAD_2"/>
    <property type="match status" value="1"/>
</dbReference>
<organism evidence="1">
    <name type="scientific">Phaeodactylum tricornutum</name>
    <name type="common">Diatom</name>
    <dbReference type="NCBI Taxonomy" id="2850"/>
    <lineage>
        <taxon>Eukaryota</taxon>
        <taxon>Sar</taxon>
        <taxon>Stramenopiles</taxon>
        <taxon>Ochrophyta</taxon>
        <taxon>Bacillariophyta</taxon>
        <taxon>Bacillariophyceae</taxon>
        <taxon>Bacillariophycidae</taxon>
        <taxon>Naviculales</taxon>
        <taxon>Phaeodactylaceae</taxon>
        <taxon>Phaeodactylum</taxon>
    </lineage>
</organism>
<evidence type="ECO:0008006" key="2">
    <source>
        <dbReference type="Google" id="ProtNLM"/>
    </source>
</evidence>
<dbReference type="InterPro" id="IPR023198">
    <property type="entry name" value="PGP-like_dom2"/>
</dbReference>